<dbReference type="PANTHER" id="PTHR43102">
    <property type="entry name" value="SLR1143 PROTEIN"/>
    <property type="match status" value="1"/>
</dbReference>
<dbReference type="EMBL" id="BJYZ01000019">
    <property type="protein sequence ID" value="GEO40028.1"/>
    <property type="molecule type" value="Genomic_DNA"/>
</dbReference>
<proteinExistence type="predicted"/>
<dbReference type="InterPro" id="IPR010093">
    <property type="entry name" value="SinI_DNA-bd"/>
</dbReference>
<gene>
    <name evidence="2" type="ORF">SAE02_41760</name>
</gene>
<dbReference type="SMART" id="SM00065">
    <property type="entry name" value="GAF"/>
    <property type="match status" value="1"/>
</dbReference>
<dbReference type="InterPro" id="IPR041657">
    <property type="entry name" value="HTH_17"/>
</dbReference>
<dbReference type="GO" id="GO:0003677">
    <property type="term" value="F:DNA binding"/>
    <property type="evidence" value="ECO:0007669"/>
    <property type="project" value="InterPro"/>
</dbReference>
<dbReference type="AlphaFoldDB" id="A0A512DU84"/>
<dbReference type="InterPro" id="IPR003018">
    <property type="entry name" value="GAF"/>
</dbReference>
<reference evidence="2 3" key="1">
    <citation type="submission" date="2019-07" db="EMBL/GenBank/DDBJ databases">
        <title>Whole genome shotgun sequence of Skermanella aerolata NBRC 106429.</title>
        <authorList>
            <person name="Hosoyama A."/>
            <person name="Uohara A."/>
            <person name="Ohji S."/>
            <person name="Ichikawa N."/>
        </authorList>
    </citation>
    <scope>NUCLEOTIDE SEQUENCE [LARGE SCALE GENOMIC DNA]</scope>
    <source>
        <strain evidence="2 3">NBRC 106429</strain>
    </source>
</reference>
<dbReference type="Pfam" id="PF12728">
    <property type="entry name" value="HTH_17"/>
    <property type="match status" value="1"/>
</dbReference>
<evidence type="ECO:0000259" key="1">
    <source>
        <dbReference type="SMART" id="SM00065"/>
    </source>
</evidence>
<dbReference type="SUPFAM" id="SSF46955">
    <property type="entry name" value="Putative DNA-binding domain"/>
    <property type="match status" value="1"/>
</dbReference>
<dbReference type="OrthoDB" id="315417at2"/>
<dbReference type="Gene3D" id="1.10.1660.10">
    <property type="match status" value="1"/>
</dbReference>
<dbReference type="Pfam" id="PF01590">
    <property type="entry name" value="GAF"/>
    <property type="match status" value="1"/>
</dbReference>
<sequence length="255" mass="27947">MVKTDRDILTTTEAAKLLGVSVRTAQLLIEGGTVRSWKTPGGHRRVYRADIEALIEGPAIDPNLPSANVIGGSDEVTYSDAGGAFPIAPNESQRLAALDRSGLLDTPPEEAFDRLTWLAAQTLDAPISLMAMLTPTRQWFKSRLGLDLVETPRSWAFCNHTILQQGVFWVEDLSADPRFAANPAVAGDEGFRFYAGAPILDREGFAMGTLCVIDNRPRTLNERETRTLSALAALGSTEVRLRGTERQLREALRRD</sequence>
<protein>
    <recommendedName>
        <fullName evidence="1">GAF domain-containing protein</fullName>
    </recommendedName>
</protein>
<feature type="domain" description="GAF" evidence="1">
    <location>
        <begin position="107"/>
        <end position="249"/>
    </location>
</feature>
<dbReference type="Gene3D" id="3.30.450.40">
    <property type="match status" value="1"/>
</dbReference>
<dbReference type="InterPro" id="IPR029016">
    <property type="entry name" value="GAF-like_dom_sf"/>
</dbReference>
<organism evidence="2 3">
    <name type="scientific">Skermanella aerolata</name>
    <dbReference type="NCBI Taxonomy" id="393310"/>
    <lineage>
        <taxon>Bacteria</taxon>
        <taxon>Pseudomonadati</taxon>
        <taxon>Pseudomonadota</taxon>
        <taxon>Alphaproteobacteria</taxon>
        <taxon>Rhodospirillales</taxon>
        <taxon>Azospirillaceae</taxon>
        <taxon>Skermanella</taxon>
    </lineage>
</organism>
<evidence type="ECO:0000313" key="3">
    <source>
        <dbReference type="Proteomes" id="UP000321523"/>
    </source>
</evidence>
<accession>A0A512DU84</accession>
<keyword evidence="3" id="KW-1185">Reference proteome</keyword>
<dbReference type="InterPro" id="IPR009061">
    <property type="entry name" value="DNA-bd_dom_put_sf"/>
</dbReference>
<dbReference type="Proteomes" id="UP000321523">
    <property type="component" value="Unassembled WGS sequence"/>
</dbReference>
<name>A0A512DU84_9PROT</name>
<dbReference type="PANTHER" id="PTHR43102:SF2">
    <property type="entry name" value="GAF DOMAIN-CONTAINING PROTEIN"/>
    <property type="match status" value="1"/>
</dbReference>
<comment type="caution">
    <text evidence="2">The sequence shown here is derived from an EMBL/GenBank/DDBJ whole genome shotgun (WGS) entry which is preliminary data.</text>
</comment>
<evidence type="ECO:0000313" key="2">
    <source>
        <dbReference type="EMBL" id="GEO40028.1"/>
    </source>
</evidence>
<dbReference type="RefSeq" id="WP_044432975.1">
    <property type="nucleotide sequence ID" value="NZ_BJYZ01000019.1"/>
</dbReference>
<dbReference type="NCBIfam" id="TIGR01764">
    <property type="entry name" value="excise"/>
    <property type="match status" value="1"/>
</dbReference>
<dbReference type="SUPFAM" id="SSF55781">
    <property type="entry name" value="GAF domain-like"/>
    <property type="match status" value="1"/>
</dbReference>